<evidence type="ECO:0000313" key="3">
    <source>
        <dbReference type="Proteomes" id="UP000253490"/>
    </source>
</evidence>
<feature type="transmembrane region" description="Helical" evidence="1">
    <location>
        <begin position="135"/>
        <end position="154"/>
    </location>
</feature>
<reference evidence="2 3" key="1">
    <citation type="submission" date="2018-06" db="EMBL/GenBank/DDBJ databases">
        <title>Genomic Encyclopedia of Type Strains, Phase IV (KMG-IV): sequencing the most valuable type-strain genomes for metagenomic binning, comparative biology and taxonomic classification.</title>
        <authorList>
            <person name="Goeker M."/>
        </authorList>
    </citation>
    <scope>NUCLEOTIDE SEQUENCE [LARGE SCALE GENOMIC DNA]</scope>
    <source>
        <strain evidence="2 3">DSM 22112</strain>
    </source>
</reference>
<sequence length="164" mass="18421">MKTVWNDVLKYATIGNILHLGICLIYSLISNKNITVSISFTILILAMYFVLALKYSISGEKKREISVLQLSIVTTLPIILFLIAGQILESIQELSSIQNYSLFYIIGAPTLFWNKPFESIMTLFEKSSVYIQMDINVAVVILVLLIGGYLGSFIKKSKESKNSQ</sequence>
<keyword evidence="1" id="KW-0472">Membrane</keyword>
<dbReference type="OrthoDB" id="9996957at2"/>
<feature type="transmembrane region" description="Helical" evidence="1">
    <location>
        <begin position="65"/>
        <end position="85"/>
    </location>
</feature>
<evidence type="ECO:0000256" key="1">
    <source>
        <dbReference type="SAM" id="Phobius"/>
    </source>
</evidence>
<dbReference type="RefSeq" id="WP_113921029.1">
    <property type="nucleotide sequence ID" value="NZ_QNRX01000012.1"/>
</dbReference>
<dbReference type="AlphaFoldDB" id="A0A366I5A5"/>
<keyword evidence="1" id="KW-1133">Transmembrane helix</keyword>
<feature type="transmembrane region" description="Helical" evidence="1">
    <location>
        <begin position="12"/>
        <end position="29"/>
    </location>
</feature>
<organism evidence="2 3">
    <name type="scientific">Alkalibaculum bacchi</name>
    <dbReference type="NCBI Taxonomy" id="645887"/>
    <lineage>
        <taxon>Bacteria</taxon>
        <taxon>Bacillati</taxon>
        <taxon>Bacillota</taxon>
        <taxon>Clostridia</taxon>
        <taxon>Eubacteriales</taxon>
        <taxon>Eubacteriaceae</taxon>
        <taxon>Alkalibaculum</taxon>
    </lineage>
</organism>
<feature type="transmembrane region" description="Helical" evidence="1">
    <location>
        <begin position="35"/>
        <end position="53"/>
    </location>
</feature>
<feature type="transmembrane region" description="Helical" evidence="1">
    <location>
        <begin position="97"/>
        <end position="114"/>
    </location>
</feature>
<proteinExistence type="predicted"/>
<dbReference type="EMBL" id="QNRX01000012">
    <property type="protein sequence ID" value="RBP62095.1"/>
    <property type="molecule type" value="Genomic_DNA"/>
</dbReference>
<protein>
    <submittedName>
        <fullName evidence="2">Uncharacterized protein</fullName>
    </submittedName>
</protein>
<gene>
    <name evidence="2" type="ORF">DES36_11268</name>
</gene>
<name>A0A366I5A5_9FIRM</name>
<dbReference type="Proteomes" id="UP000253490">
    <property type="component" value="Unassembled WGS sequence"/>
</dbReference>
<evidence type="ECO:0000313" key="2">
    <source>
        <dbReference type="EMBL" id="RBP62095.1"/>
    </source>
</evidence>
<keyword evidence="1" id="KW-0812">Transmembrane</keyword>
<keyword evidence="3" id="KW-1185">Reference proteome</keyword>
<comment type="caution">
    <text evidence="2">The sequence shown here is derived from an EMBL/GenBank/DDBJ whole genome shotgun (WGS) entry which is preliminary data.</text>
</comment>
<accession>A0A366I5A5</accession>